<reference evidence="4 5" key="1">
    <citation type="submission" date="2021-07" db="EMBL/GenBank/DDBJ databases">
        <title>Shewanella sp. nov, isolated from SCS.</title>
        <authorList>
            <person name="Cao W.R."/>
        </authorList>
    </citation>
    <scope>NUCLEOTIDE SEQUENCE [LARGE SCALE GENOMIC DNA]</scope>
    <source>
        <strain evidence="4 5">NR704-98</strain>
    </source>
</reference>
<protein>
    <submittedName>
        <fullName evidence="4">SDR family oxidoreductase</fullName>
    </submittedName>
</protein>
<dbReference type="InterPro" id="IPR020904">
    <property type="entry name" value="Sc_DH/Rdtase_CS"/>
</dbReference>
<organism evidence="4 5">
    <name type="scientific">Shewanella nanhaiensis</name>
    <dbReference type="NCBI Taxonomy" id="2864872"/>
    <lineage>
        <taxon>Bacteria</taxon>
        <taxon>Pseudomonadati</taxon>
        <taxon>Pseudomonadota</taxon>
        <taxon>Gammaproteobacteria</taxon>
        <taxon>Alteromonadales</taxon>
        <taxon>Shewanellaceae</taxon>
        <taxon>Shewanella</taxon>
    </lineage>
</organism>
<dbReference type="PRINTS" id="PR00080">
    <property type="entry name" value="SDRFAMILY"/>
</dbReference>
<evidence type="ECO:0000256" key="2">
    <source>
        <dbReference type="ARBA" id="ARBA00023002"/>
    </source>
</evidence>
<proteinExistence type="inferred from homology"/>
<sequence>MDGLNGKVIIITGASEGIGRALALTMAPLGCKLVLSARNESRLLSLAHEIESQGEPPLVFATDVTSQSQCQELIDATVEHFGCLDILINNAGMTMWSKFDELSDLSVLERIMQVNYLGPAYLTHAALPQLKLTQGQVVVVASLAGLTGVPARAGYAASKHAVMGFFESLRIELAEHNVAVTTLCPDFVTTQAHKRALDADGEPLGQAPIQESRVMSAEECARMMLPVISGRNRMMITSLRGKLGRFVKLVAPGMIDRMARRASSSGY</sequence>
<dbReference type="InterPro" id="IPR002347">
    <property type="entry name" value="SDR_fam"/>
</dbReference>
<comment type="caution">
    <text evidence="4">The sequence shown here is derived from an EMBL/GenBank/DDBJ whole genome shotgun (WGS) entry which is preliminary data.</text>
</comment>
<name>A0ABS7EAQ4_9GAMM</name>
<dbReference type="EMBL" id="JAHZST010000026">
    <property type="protein sequence ID" value="MBW8186403.1"/>
    <property type="molecule type" value="Genomic_DNA"/>
</dbReference>
<dbReference type="PANTHER" id="PTHR44196:SF1">
    <property type="entry name" value="DEHYDROGENASE_REDUCTASE SDR FAMILY MEMBER 7B"/>
    <property type="match status" value="1"/>
</dbReference>
<dbReference type="PROSITE" id="PS00061">
    <property type="entry name" value="ADH_SHORT"/>
    <property type="match status" value="1"/>
</dbReference>
<dbReference type="RefSeq" id="WP_220111690.1">
    <property type="nucleotide sequence ID" value="NZ_JAHZST010000026.1"/>
</dbReference>
<keyword evidence="5" id="KW-1185">Reference proteome</keyword>
<dbReference type="NCBIfam" id="NF004825">
    <property type="entry name" value="PRK06181.1"/>
    <property type="match status" value="1"/>
</dbReference>
<gene>
    <name evidence="4" type="ORF">K0625_22515</name>
</gene>
<dbReference type="Gene3D" id="3.40.50.720">
    <property type="entry name" value="NAD(P)-binding Rossmann-like Domain"/>
    <property type="match status" value="1"/>
</dbReference>
<dbReference type="PANTHER" id="PTHR44196">
    <property type="entry name" value="DEHYDROGENASE/REDUCTASE SDR FAMILY MEMBER 7B"/>
    <property type="match status" value="1"/>
</dbReference>
<evidence type="ECO:0000256" key="3">
    <source>
        <dbReference type="RuleBase" id="RU000363"/>
    </source>
</evidence>
<comment type="similarity">
    <text evidence="1 3">Belongs to the short-chain dehydrogenases/reductases (SDR) family.</text>
</comment>
<evidence type="ECO:0000256" key="1">
    <source>
        <dbReference type="ARBA" id="ARBA00006484"/>
    </source>
</evidence>
<evidence type="ECO:0000313" key="4">
    <source>
        <dbReference type="EMBL" id="MBW8186403.1"/>
    </source>
</evidence>
<dbReference type="PRINTS" id="PR00081">
    <property type="entry name" value="GDHRDH"/>
</dbReference>
<dbReference type="InterPro" id="IPR036291">
    <property type="entry name" value="NAD(P)-bd_dom_sf"/>
</dbReference>
<keyword evidence="2" id="KW-0560">Oxidoreductase</keyword>
<dbReference type="Proteomes" id="UP001195963">
    <property type="component" value="Unassembled WGS sequence"/>
</dbReference>
<accession>A0ABS7EAQ4</accession>
<dbReference type="SUPFAM" id="SSF51735">
    <property type="entry name" value="NAD(P)-binding Rossmann-fold domains"/>
    <property type="match status" value="1"/>
</dbReference>
<evidence type="ECO:0000313" key="5">
    <source>
        <dbReference type="Proteomes" id="UP001195963"/>
    </source>
</evidence>
<dbReference type="Pfam" id="PF00106">
    <property type="entry name" value="adh_short"/>
    <property type="match status" value="1"/>
</dbReference>